<comment type="subunit">
    <text evidence="7">Homodimer.</text>
</comment>
<comment type="caution">
    <text evidence="10">The sequence shown here is derived from an EMBL/GenBank/DDBJ whole genome shotgun (WGS) entry which is preliminary data.</text>
</comment>
<comment type="subcellular location">
    <subcellularLocation>
        <location evidence="7">Cell inner membrane</location>
        <topology evidence="7">Single-pass type III membrane protein</topology>
    </subcellularLocation>
</comment>
<dbReference type="SUPFAM" id="SSF158682">
    <property type="entry name" value="TerB-like"/>
    <property type="match status" value="1"/>
</dbReference>
<keyword evidence="2 7" id="KW-0997">Cell inner membrane</keyword>
<dbReference type="NCBIfam" id="NF006948">
    <property type="entry name" value="PRK09430.1"/>
    <property type="match status" value="1"/>
</dbReference>
<keyword evidence="4 7" id="KW-1133">Transmembrane helix</keyword>
<keyword evidence="3 7" id="KW-0812">Transmembrane</keyword>
<dbReference type="Pfam" id="PF00226">
    <property type="entry name" value="DnaJ"/>
    <property type="match status" value="1"/>
</dbReference>
<evidence type="ECO:0000256" key="4">
    <source>
        <dbReference type="ARBA" id="ARBA00022989"/>
    </source>
</evidence>
<dbReference type="SUPFAM" id="SSF46565">
    <property type="entry name" value="Chaperone J-domain"/>
    <property type="match status" value="1"/>
</dbReference>
<dbReference type="AlphaFoldDB" id="A0A7W2YKW5"/>
<feature type="topological domain" description="Periplasmic" evidence="7">
    <location>
        <begin position="1"/>
        <end position="5"/>
    </location>
</feature>
<comment type="function">
    <text evidence="7">Regulatory DnaK co-chaperone. Direct interaction between DnaK and DjlA is needed for the induction of the wcaABCDE operon, involved in the synthesis of a colanic acid polysaccharide capsule, possibly through activation of the RcsB/RcsC phosphotransfer signaling pathway. The colanic acid capsule may help the bacterium survive conditions outside the host.</text>
</comment>
<dbReference type="Gene3D" id="1.10.3680.10">
    <property type="entry name" value="TerB-like"/>
    <property type="match status" value="1"/>
</dbReference>
<gene>
    <name evidence="7 10" type="primary">djlA</name>
    <name evidence="10" type="ORF">H2508_11795</name>
</gene>
<dbReference type="InterPro" id="IPR001623">
    <property type="entry name" value="DnaJ_domain"/>
</dbReference>
<dbReference type="HAMAP" id="MF_01153">
    <property type="entry name" value="DjlA"/>
    <property type="match status" value="1"/>
</dbReference>
<evidence type="ECO:0000256" key="5">
    <source>
        <dbReference type="ARBA" id="ARBA00023136"/>
    </source>
</evidence>
<evidence type="ECO:0000256" key="8">
    <source>
        <dbReference type="SAM" id="Phobius"/>
    </source>
</evidence>
<dbReference type="SMART" id="SM00271">
    <property type="entry name" value="DnaJ"/>
    <property type="match status" value="1"/>
</dbReference>
<proteinExistence type="inferred from homology"/>
<sequence>MFYGKVIAGLLGFLMLGPIGLILGVIIGHAFDRGLMQNLQYGSAENLARVKRSFFETSFLLQGFLAKADGRISEQEVAHTEQLMLQMGLNAEQRKEAIGLFKRGAAADFQLEPVLAEFLEICGSQKRLQHTLLMFLVSLALSDHQLDQAERDALSRIARLLSISQAELDQLLRMAQAQGQFHQHGGAGSGSQSSLDDAYAALGVSADISDKDLKRAYRKLMSEHHPDKLIAKGVPDDMVRVATEKSQEIQAAYEVLRKERGMR</sequence>
<dbReference type="PROSITE" id="PS50076">
    <property type="entry name" value="DNAJ_2"/>
    <property type="match status" value="1"/>
</dbReference>
<evidence type="ECO:0000313" key="11">
    <source>
        <dbReference type="Proteomes" id="UP000539350"/>
    </source>
</evidence>
<dbReference type="GO" id="GO:0051087">
    <property type="term" value="F:protein-folding chaperone binding"/>
    <property type="evidence" value="ECO:0007669"/>
    <property type="project" value="InterPro"/>
</dbReference>
<dbReference type="CDD" id="cd06257">
    <property type="entry name" value="DnaJ"/>
    <property type="match status" value="1"/>
</dbReference>
<dbReference type="CDD" id="cd07316">
    <property type="entry name" value="terB_like_DjlA"/>
    <property type="match status" value="1"/>
</dbReference>
<evidence type="ECO:0000259" key="9">
    <source>
        <dbReference type="PROSITE" id="PS50076"/>
    </source>
</evidence>
<accession>A0A7W2YKW5</accession>
<dbReference type="Proteomes" id="UP000539350">
    <property type="component" value="Unassembled WGS sequence"/>
</dbReference>
<feature type="domain" description="J" evidence="9">
    <location>
        <begin position="197"/>
        <end position="263"/>
    </location>
</feature>
<keyword evidence="5 7" id="KW-0472">Membrane</keyword>
<keyword evidence="1 7" id="KW-1003">Cell membrane</keyword>
<dbReference type="GO" id="GO:0005886">
    <property type="term" value="C:plasma membrane"/>
    <property type="evidence" value="ECO:0007669"/>
    <property type="project" value="UniProtKB-SubCell"/>
</dbReference>
<dbReference type="InterPro" id="IPR050817">
    <property type="entry name" value="DjlA_DnaK_co-chaperone"/>
</dbReference>
<dbReference type="PRINTS" id="PR00625">
    <property type="entry name" value="JDOMAIN"/>
</dbReference>
<dbReference type="InterPro" id="IPR029024">
    <property type="entry name" value="TerB-like"/>
</dbReference>
<evidence type="ECO:0000256" key="6">
    <source>
        <dbReference type="ARBA" id="ARBA00023186"/>
    </source>
</evidence>
<dbReference type="InterPro" id="IPR036869">
    <property type="entry name" value="J_dom_sf"/>
</dbReference>
<comment type="domain">
    <text evidence="7">The transmembrane domain is a dimerization domain.</text>
</comment>
<evidence type="ECO:0000313" key="10">
    <source>
        <dbReference type="EMBL" id="MBA6413793.1"/>
    </source>
</evidence>
<dbReference type="RefSeq" id="WP_182173844.1">
    <property type="nucleotide sequence ID" value="NZ_JACFXU010000017.1"/>
</dbReference>
<evidence type="ECO:0000256" key="1">
    <source>
        <dbReference type="ARBA" id="ARBA00022475"/>
    </source>
</evidence>
<protein>
    <recommendedName>
        <fullName evidence="7">Co-chaperone protein DjlA</fullName>
    </recommendedName>
</protein>
<organism evidence="10 11">
    <name type="scientific">Sediminihaliea albiluteola</name>
    <dbReference type="NCBI Taxonomy" id="2758564"/>
    <lineage>
        <taxon>Bacteria</taxon>
        <taxon>Pseudomonadati</taxon>
        <taxon>Pseudomonadota</taxon>
        <taxon>Gammaproteobacteria</taxon>
        <taxon>Cellvibrionales</taxon>
        <taxon>Halieaceae</taxon>
        <taxon>Sediminihaliea</taxon>
    </lineage>
</organism>
<feature type="transmembrane region" description="Helical" evidence="8">
    <location>
        <begin position="6"/>
        <end position="31"/>
    </location>
</feature>
<dbReference type="PANTHER" id="PTHR24074">
    <property type="entry name" value="CO-CHAPERONE PROTEIN DJLA"/>
    <property type="match status" value="1"/>
</dbReference>
<keyword evidence="11" id="KW-1185">Reference proteome</keyword>
<dbReference type="InterPro" id="IPR023749">
    <property type="entry name" value="DjlA"/>
</dbReference>
<name>A0A7W2YKW5_9GAMM</name>
<dbReference type="Pfam" id="PF05099">
    <property type="entry name" value="TerB"/>
    <property type="match status" value="1"/>
</dbReference>
<dbReference type="Gene3D" id="1.10.287.110">
    <property type="entry name" value="DnaJ domain"/>
    <property type="match status" value="1"/>
</dbReference>
<evidence type="ECO:0000256" key="2">
    <source>
        <dbReference type="ARBA" id="ARBA00022519"/>
    </source>
</evidence>
<keyword evidence="6 7" id="KW-0143">Chaperone</keyword>
<dbReference type="EMBL" id="JACFXU010000017">
    <property type="protein sequence ID" value="MBA6413793.1"/>
    <property type="molecule type" value="Genomic_DNA"/>
</dbReference>
<reference evidence="10 11" key="1">
    <citation type="submission" date="2020-07" db="EMBL/GenBank/DDBJ databases">
        <title>Halieaceae bacterium, F7430, whole genome shotgun sequencing project.</title>
        <authorList>
            <person name="Jiang S."/>
            <person name="Liu Z.W."/>
            <person name="Du Z.J."/>
        </authorList>
    </citation>
    <scope>NUCLEOTIDE SEQUENCE [LARGE SCALE GENOMIC DNA]</scope>
    <source>
        <strain evidence="10 11">F7430</strain>
    </source>
</reference>
<evidence type="ECO:0000256" key="7">
    <source>
        <dbReference type="HAMAP-Rule" id="MF_01153"/>
    </source>
</evidence>
<evidence type="ECO:0000256" key="3">
    <source>
        <dbReference type="ARBA" id="ARBA00022692"/>
    </source>
</evidence>
<feature type="topological domain" description="Cytoplasmic" evidence="7">
    <location>
        <begin position="30"/>
        <end position="263"/>
    </location>
</feature>
<dbReference type="InterPro" id="IPR007791">
    <property type="entry name" value="DjlA_N"/>
</dbReference>